<feature type="region of interest" description="Disordered" evidence="7">
    <location>
        <begin position="559"/>
        <end position="628"/>
    </location>
</feature>
<dbReference type="Gene3D" id="1.10.287.600">
    <property type="entry name" value="Helix hairpin bin"/>
    <property type="match status" value="1"/>
</dbReference>
<evidence type="ECO:0000259" key="9">
    <source>
        <dbReference type="SMART" id="SM00864"/>
    </source>
</evidence>
<dbReference type="PRINTS" id="PR01161">
    <property type="entry name" value="TUBULIN"/>
</dbReference>
<name>A0A0X3PL33_SCHSO</name>
<feature type="domain" description="Tubulin/FtsZ GTPase" evidence="9">
    <location>
        <begin position="86"/>
        <end position="274"/>
    </location>
</feature>
<keyword evidence="8" id="KW-0732">Signal</keyword>
<evidence type="ECO:0000256" key="5">
    <source>
        <dbReference type="ARBA" id="ARBA00023134"/>
    </source>
</evidence>
<feature type="compositionally biased region" description="Polar residues" evidence="7">
    <location>
        <begin position="494"/>
        <end position="510"/>
    </location>
</feature>
<dbReference type="InterPro" id="IPR018316">
    <property type="entry name" value="Tubulin/FtsZ_2-layer-sand-dom"/>
</dbReference>
<accession>A0A0X3PL33</accession>
<reference evidence="10" key="1">
    <citation type="submission" date="2016-01" db="EMBL/GenBank/DDBJ databases">
        <title>Reference transcriptome for the parasite Schistocephalus solidus: insights into the molecular evolution of parasitism.</title>
        <authorList>
            <person name="Hebert F.O."/>
            <person name="Grambauer S."/>
            <person name="Barber I."/>
            <person name="Landry C.R."/>
            <person name="Aubin-Horth N."/>
        </authorList>
    </citation>
    <scope>NUCLEOTIDE SEQUENCE</scope>
</reference>
<evidence type="ECO:0000256" key="1">
    <source>
        <dbReference type="ARBA" id="ARBA00009636"/>
    </source>
</evidence>
<dbReference type="Pfam" id="PF00091">
    <property type="entry name" value="Tubulin"/>
    <property type="match status" value="1"/>
</dbReference>
<gene>
    <name evidence="10" type="primary">TBA13</name>
    <name evidence="10" type="ORF">TR124385</name>
</gene>
<dbReference type="GO" id="GO:0005200">
    <property type="term" value="F:structural constituent of cytoskeleton"/>
    <property type="evidence" value="ECO:0007669"/>
    <property type="project" value="InterPro"/>
</dbReference>
<feature type="region of interest" description="Disordered" evidence="7">
    <location>
        <begin position="702"/>
        <end position="722"/>
    </location>
</feature>
<dbReference type="InterPro" id="IPR003008">
    <property type="entry name" value="Tubulin_FtsZ_GTPase"/>
</dbReference>
<dbReference type="SUPFAM" id="SSF55307">
    <property type="entry name" value="Tubulin C-terminal domain-like"/>
    <property type="match status" value="1"/>
</dbReference>
<dbReference type="SUPFAM" id="SSF52490">
    <property type="entry name" value="Tubulin nucleotide-binding domain-like"/>
    <property type="match status" value="1"/>
</dbReference>
<feature type="non-terminal residue" evidence="10">
    <location>
        <position position="767"/>
    </location>
</feature>
<evidence type="ECO:0000256" key="4">
    <source>
        <dbReference type="ARBA" id="ARBA00022801"/>
    </source>
</evidence>
<feature type="non-terminal residue" evidence="10">
    <location>
        <position position="1"/>
    </location>
</feature>
<dbReference type="Gene3D" id="3.30.1330.20">
    <property type="entry name" value="Tubulin/FtsZ, C-terminal domain"/>
    <property type="match status" value="1"/>
</dbReference>
<feature type="compositionally biased region" description="Polar residues" evidence="7">
    <location>
        <begin position="706"/>
        <end position="715"/>
    </location>
</feature>
<evidence type="ECO:0000256" key="3">
    <source>
        <dbReference type="ARBA" id="ARBA00022741"/>
    </source>
</evidence>
<dbReference type="InterPro" id="IPR037103">
    <property type="entry name" value="Tubulin/FtsZ-like_C"/>
</dbReference>
<dbReference type="InterPro" id="IPR008280">
    <property type="entry name" value="Tub_FtsZ_C"/>
</dbReference>
<proteinExistence type="inferred from homology"/>
<dbReference type="Gene3D" id="3.40.50.1440">
    <property type="entry name" value="Tubulin/FtsZ, GTPase domain"/>
    <property type="match status" value="1"/>
</dbReference>
<dbReference type="EMBL" id="GEEE01011205">
    <property type="protein sequence ID" value="JAP52020.1"/>
    <property type="molecule type" value="Transcribed_RNA"/>
</dbReference>
<dbReference type="GO" id="GO:0007017">
    <property type="term" value="P:microtubule-based process"/>
    <property type="evidence" value="ECO:0007669"/>
    <property type="project" value="InterPro"/>
</dbReference>
<evidence type="ECO:0000256" key="7">
    <source>
        <dbReference type="SAM" id="MobiDB-lite"/>
    </source>
</evidence>
<keyword evidence="3" id="KW-0547">Nucleotide-binding</keyword>
<keyword evidence="4" id="KW-0378">Hydrolase</keyword>
<dbReference type="InterPro" id="IPR036525">
    <property type="entry name" value="Tubulin/FtsZ_GTPase_sf"/>
</dbReference>
<comment type="catalytic activity">
    <reaction evidence="6">
        <text>GTP + H2O = GDP + phosphate + H(+)</text>
        <dbReference type="Rhea" id="RHEA:19669"/>
        <dbReference type="ChEBI" id="CHEBI:15377"/>
        <dbReference type="ChEBI" id="CHEBI:15378"/>
        <dbReference type="ChEBI" id="CHEBI:37565"/>
        <dbReference type="ChEBI" id="CHEBI:43474"/>
        <dbReference type="ChEBI" id="CHEBI:58189"/>
    </reaction>
    <physiologicalReaction direction="left-to-right" evidence="6">
        <dbReference type="Rhea" id="RHEA:19670"/>
    </physiologicalReaction>
</comment>
<keyword evidence="2" id="KW-0493">Microtubule</keyword>
<protein>
    <submittedName>
        <fullName evidence="10">Tubulin alpha-13 chain</fullName>
    </submittedName>
</protein>
<feature type="region of interest" description="Disordered" evidence="7">
    <location>
        <begin position="468"/>
        <end position="527"/>
    </location>
</feature>
<dbReference type="InterPro" id="IPR023123">
    <property type="entry name" value="Tubulin_C"/>
</dbReference>
<dbReference type="InterPro" id="IPR002452">
    <property type="entry name" value="Alpha_tubulin"/>
</dbReference>
<dbReference type="GO" id="GO:0005874">
    <property type="term" value="C:microtubule"/>
    <property type="evidence" value="ECO:0007669"/>
    <property type="project" value="UniProtKB-KW"/>
</dbReference>
<dbReference type="PANTHER" id="PTHR11588">
    <property type="entry name" value="TUBULIN"/>
    <property type="match status" value="1"/>
</dbReference>
<dbReference type="AlphaFoldDB" id="A0A0X3PL33"/>
<dbReference type="PROSITE" id="PS00227">
    <property type="entry name" value="TUBULIN"/>
    <property type="match status" value="1"/>
</dbReference>
<feature type="chain" id="PRO_5012746047" evidence="8">
    <location>
        <begin position="16"/>
        <end position="767"/>
    </location>
</feature>
<dbReference type="InterPro" id="IPR000217">
    <property type="entry name" value="Tubulin"/>
</dbReference>
<organism evidence="10">
    <name type="scientific">Schistocephalus solidus</name>
    <name type="common">Tapeworm</name>
    <dbReference type="NCBI Taxonomy" id="70667"/>
    <lineage>
        <taxon>Eukaryota</taxon>
        <taxon>Metazoa</taxon>
        <taxon>Spiralia</taxon>
        <taxon>Lophotrochozoa</taxon>
        <taxon>Platyhelminthes</taxon>
        <taxon>Cestoda</taxon>
        <taxon>Eucestoda</taxon>
        <taxon>Diphyllobothriidea</taxon>
        <taxon>Diphyllobothriidae</taxon>
        <taxon>Schistocephalus</taxon>
    </lineage>
</organism>
<feature type="region of interest" description="Disordered" evidence="7">
    <location>
        <begin position="743"/>
        <end position="767"/>
    </location>
</feature>
<dbReference type="GO" id="GO:0005525">
    <property type="term" value="F:GTP binding"/>
    <property type="evidence" value="ECO:0007669"/>
    <property type="project" value="UniProtKB-KW"/>
</dbReference>
<dbReference type="Pfam" id="PF03953">
    <property type="entry name" value="Tubulin_C"/>
    <property type="match status" value="1"/>
</dbReference>
<evidence type="ECO:0000256" key="8">
    <source>
        <dbReference type="SAM" id="SignalP"/>
    </source>
</evidence>
<dbReference type="PRINTS" id="PR01162">
    <property type="entry name" value="ALPHATUBULIN"/>
</dbReference>
<evidence type="ECO:0000256" key="2">
    <source>
        <dbReference type="ARBA" id="ARBA00022701"/>
    </source>
</evidence>
<sequence length="767" mass="83303">FVYSWACLPIAVMLGEVINVFLGQCGVQIANACWELFCVEHGIGPDGLAVLLPTEGDTNAGGGGGGGGNDTEPVEDSHAFFDNSVEGRYTPRTVLLDTEPSVIDEIRCGVYRNLFDQRSLINGKEDSASNYARGFYQLAPEYQETFENSMRIIAESCDFLDGICFFHSYGGGTGAGVMMALEEGVDVNFPKETKIDVGLYPSEHQATSVVEPYNAVLSSCCPTRFEAVSLIFDNHAIINVIRNHLDIECISFSHMNRLLAQVISGLTANWRFGSLLSAKLTDLQTNLIPYPGMRFLQCSLAPLLSTANPDRPVVGYDSLLQACLSDSNQLARSDFSLNDSIFMACALLYRGNASASAVNSSVDEARRQGGLNFADWSPCGYKIGICGQPMTTIVASGMVNAPLSLVALFNCTAVRGCLNAIHQQYETLRKHKAFYHWYLAEGLEEAEFDRAGEEFGGLMADYEDVQNGKTGAELSHQSRKTSVGGKGRRHRTPNDTSTGGNNSDQLQHTGSPGLFAGPRLNVGNSLANGEKRSTTIISTFQKDEDTGVVTVEATVTFNSPMNAPLNEEEDSNTLADESPEKENTTNPALEGSETENSTPPPPSTSKDESSSHTNAEKNSPPPPVAINKCAEEDQPTQQPCALLVAVDPMQFNATMNSMTAMVCPCDVNPQPKDLECRPSTPMECRQSTLSDMRRIPMCEHRKKSTNKSPHNSIYGPQQIPPNDCRPVSPIECRKVLCPVPQPAMPPDCRQSLPPDCRQSLPPDCRQS</sequence>
<comment type="similarity">
    <text evidence="1">Belongs to the tubulin family.</text>
</comment>
<evidence type="ECO:0000313" key="10">
    <source>
        <dbReference type="EMBL" id="JAP52020.1"/>
    </source>
</evidence>
<feature type="signal peptide" evidence="8">
    <location>
        <begin position="1"/>
        <end position="15"/>
    </location>
</feature>
<keyword evidence="5" id="KW-0342">GTP-binding</keyword>
<dbReference type="InterPro" id="IPR017975">
    <property type="entry name" value="Tubulin_CS"/>
</dbReference>
<evidence type="ECO:0000256" key="6">
    <source>
        <dbReference type="ARBA" id="ARBA00049117"/>
    </source>
</evidence>
<dbReference type="GO" id="GO:0016787">
    <property type="term" value="F:hydrolase activity"/>
    <property type="evidence" value="ECO:0007669"/>
    <property type="project" value="UniProtKB-KW"/>
</dbReference>
<dbReference type="SMART" id="SM00864">
    <property type="entry name" value="Tubulin"/>
    <property type="match status" value="1"/>
</dbReference>